<dbReference type="InterPro" id="IPR037912">
    <property type="entry name" value="MCRS1"/>
</dbReference>
<evidence type="ECO:0000313" key="1">
    <source>
        <dbReference type="EMBL" id="KAG5531602.1"/>
    </source>
</evidence>
<reference evidence="1" key="1">
    <citation type="submission" date="2020-08" db="EMBL/GenBank/DDBJ databases">
        <title>Plant Genome Project.</title>
        <authorList>
            <person name="Zhang R.-G."/>
        </authorList>
    </citation>
    <scope>NUCLEOTIDE SEQUENCE</scope>
    <source>
        <strain evidence="1">WSP0</strain>
        <tissue evidence="1">Leaf</tissue>
    </source>
</reference>
<dbReference type="Proteomes" id="UP000823749">
    <property type="component" value="Chromosome 9"/>
</dbReference>
<dbReference type="AlphaFoldDB" id="A0AAV6IVQ7"/>
<dbReference type="GO" id="GO:0044545">
    <property type="term" value="C:NSL complex"/>
    <property type="evidence" value="ECO:0007669"/>
    <property type="project" value="TreeGrafter"/>
</dbReference>
<accession>A0AAV6IVQ7</accession>
<dbReference type="GO" id="GO:0045944">
    <property type="term" value="P:positive regulation of transcription by RNA polymerase II"/>
    <property type="evidence" value="ECO:0007669"/>
    <property type="project" value="TreeGrafter"/>
</dbReference>
<sequence>MTLTAKHLAKIQFEFVLSPVPVSRYQHEDSKRKIRRLEQCAQSSLQRAIASQGALAILYGRRLKYYIRETEVLTEILSYLEDQQRKLINRGN</sequence>
<proteinExistence type="predicted"/>
<dbReference type="EMBL" id="JACTNZ010000009">
    <property type="protein sequence ID" value="KAG5531602.1"/>
    <property type="molecule type" value="Genomic_DNA"/>
</dbReference>
<dbReference type="GO" id="GO:0071339">
    <property type="term" value="C:MLL1 complex"/>
    <property type="evidence" value="ECO:0007669"/>
    <property type="project" value="InterPro"/>
</dbReference>
<dbReference type="GO" id="GO:0031011">
    <property type="term" value="C:Ino80 complex"/>
    <property type="evidence" value="ECO:0007669"/>
    <property type="project" value="InterPro"/>
</dbReference>
<organism evidence="1 2">
    <name type="scientific">Rhododendron griersonianum</name>
    <dbReference type="NCBI Taxonomy" id="479676"/>
    <lineage>
        <taxon>Eukaryota</taxon>
        <taxon>Viridiplantae</taxon>
        <taxon>Streptophyta</taxon>
        <taxon>Embryophyta</taxon>
        <taxon>Tracheophyta</taxon>
        <taxon>Spermatophyta</taxon>
        <taxon>Magnoliopsida</taxon>
        <taxon>eudicotyledons</taxon>
        <taxon>Gunneridae</taxon>
        <taxon>Pentapetalae</taxon>
        <taxon>asterids</taxon>
        <taxon>Ericales</taxon>
        <taxon>Ericaceae</taxon>
        <taxon>Ericoideae</taxon>
        <taxon>Rhodoreae</taxon>
        <taxon>Rhododendron</taxon>
    </lineage>
</organism>
<comment type="caution">
    <text evidence="1">The sequence shown here is derived from an EMBL/GenBank/DDBJ whole genome shotgun (WGS) entry which is preliminary data.</text>
</comment>
<name>A0AAV6IVQ7_9ERIC</name>
<dbReference type="PANTHER" id="PTHR13233:SF13">
    <property type="entry name" value="FHA DOMAIN-CONTAINING PROTEIN"/>
    <property type="match status" value="1"/>
</dbReference>
<dbReference type="GO" id="GO:0002151">
    <property type="term" value="F:G-quadruplex RNA binding"/>
    <property type="evidence" value="ECO:0007669"/>
    <property type="project" value="InterPro"/>
</dbReference>
<protein>
    <submittedName>
        <fullName evidence="1">Uncharacterized protein</fullName>
    </submittedName>
</protein>
<evidence type="ECO:0000313" key="2">
    <source>
        <dbReference type="Proteomes" id="UP000823749"/>
    </source>
</evidence>
<gene>
    <name evidence="1" type="ORF">RHGRI_026273</name>
</gene>
<dbReference type="PANTHER" id="PTHR13233">
    <property type="entry name" value="MICROSPHERULE PROTEIN 1"/>
    <property type="match status" value="1"/>
</dbReference>
<keyword evidence="2" id="KW-1185">Reference proteome</keyword>